<dbReference type="PANTHER" id="PTHR43152">
    <property type="entry name" value="UVRABC SYSTEM PROTEIN A"/>
    <property type="match status" value="1"/>
</dbReference>
<dbReference type="Gene3D" id="1.20.1580.10">
    <property type="entry name" value="ABC transporter ATPase like domain"/>
    <property type="match status" value="1"/>
</dbReference>
<dbReference type="CDD" id="cd03271">
    <property type="entry name" value="ABC_UvrA_II"/>
    <property type="match status" value="1"/>
</dbReference>
<dbReference type="GO" id="GO:0005737">
    <property type="term" value="C:cytoplasm"/>
    <property type="evidence" value="ECO:0007669"/>
    <property type="project" value="UniProtKB-SubCell"/>
</dbReference>
<evidence type="ECO:0000256" key="6">
    <source>
        <dbReference type="ARBA" id="ARBA00022763"/>
    </source>
</evidence>
<dbReference type="NCBIfam" id="TIGR00630">
    <property type="entry name" value="uvra"/>
    <property type="match status" value="1"/>
</dbReference>
<evidence type="ECO:0000256" key="16">
    <source>
        <dbReference type="ARBA" id="ARBA00042156"/>
    </source>
</evidence>
<dbReference type="InterPro" id="IPR003439">
    <property type="entry name" value="ABC_transporter-like_ATP-bd"/>
</dbReference>
<keyword evidence="19" id="KW-1185">Reference proteome</keyword>
<evidence type="ECO:0000256" key="5">
    <source>
        <dbReference type="ARBA" id="ARBA00022741"/>
    </source>
</evidence>
<dbReference type="GO" id="GO:0008270">
    <property type="term" value="F:zinc ion binding"/>
    <property type="evidence" value="ECO:0007669"/>
    <property type="project" value="UniProtKB-KW"/>
</dbReference>
<dbReference type="PROSITE" id="PS50893">
    <property type="entry name" value="ABC_TRANSPORTER_2"/>
    <property type="match status" value="1"/>
</dbReference>
<dbReference type="InterPro" id="IPR027417">
    <property type="entry name" value="P-loop_NTPase"/>
</dbReference>
<dbReference type="SUPFAM" id="SSF52540">
    <property type="entry name" value="P-loop containing nucleoside triphosphate hydrolases"/>
    <property type="match status" value="2"/>
</dbReference>
<keyword evidence="8" id="KW-0863">Zinc-finger</keyword>
<keyword evidence="10" id="KW-0067">ATP-binding</keyword>
<dbReference type="PATRIC" id="fig|29290.4.peg.4187"/>
<dbReference type="GO" id="GO:0004518">
    <property type="term" value="F:nuclease activity"/>
    <property type="evidence" value="ECO:0007669"/>
    <property type="project" value="UniProtKB-KW"/>
</dbReference>
<keyword evidence="2" id="KW-0963">Cytoplasm</keyword>
<evidence type="ECO:0000313" key="19">
    <source>
        <dbReference type="Proteomes" id="UP000033423"/>
    </source>
</evidence>
<evidence type="ECO:0000256" key="13">
    <source>
        <dbReference type="ARBA" id="ARBA00023204"/>
    </source>
</evidence>
<dbReference type="InterPro" id="IPR017871">
    <property type="entry name" value="ABC_transporter-like_CS"/>
</dbReference>
<evidence type="ECO:0000259" key="17">
    <source>
        <dbReference type="PROSITE" id="PS50893"/>
    </source>
</evidence>
<evidence type="ECO:0000256" key="10">
    <source>
        <dbReference type="ARBA" id="ARBA00022840"/>
    </source>
</evidence>
<dbReference type="Gene3D" id="3.30.190.20">
    <property type="match status" value="1"/>
</dbReference>
<keyword evidence="7" id="KW-0228">DNA excision</keyword>
<evidence type="ECO:0000256" key="1">
    <source>
        <dbReference type="ARBA" id="ARBA00004496"/>
    </source>
</evidence>
<evidence type="ECO:0000256" key="15">
    <source>
        <dbReference type="ARBA" id="ARBA00039316"/>
    </source>
</evidence>
<reference evidence="18 19" key="1">
    <citation type="submission" date="2015-02" db="EMBL/GenBank/DDBJ databases">
        <title>Single-cell genomics of uncultivated deep-branching MTB reveals a conserved set of magnetosome genes.</title>
        <authorList>
            <person name="Kolinko S."/>
            <person name="Richter M."/>
            <person name="Glockner F.O."/>
            <person name="Brachmann A."/>
            <person name="Schuler D."/>
        </authorList>
    </citation>
    <scope>NUCLEOTIDE SEQUENCE [LARGE SCALE GENOMIC DNA]</scope>
    <source>
        <strain evidence="18">TM-1</strain>
    </source>
</reference>
<keyword evidence="11" id="KW-0267">Excision nuclease</keyword>
<dbReference type="GO" id="GO:0005524">
    <property type="term" value="F:ATP binding"/>
    <property type="evidence" value="ECO:0007669"/>
    <property type="project" value="UniProtKB-KW"/>
</dbReference>
<keyword evidence="5" id="KW-0547">Nucleotide-binding</keyword>
<accession>A0A0F3GRQ1</accession>
<keyword evidence="3" id="KW-0479">Metal-binding</keyword>
<proteinExistence type="inferred from homology"/>
<dbReference type="Proteomes" id="UP000033423">
    <property type="component" value="Unassembled WGS sequence"/>
</dbReference>
<feature type="domain" description="ABC transporter" evidence="17">
    <location>
        <begin position="500"/>
        <end position="828"/>
    </location>
</feature>
<dbReference type="GO" id="GO:0003677">
    <property type="term" value="F:DNA binding"/>
    <property type="evidence" value="ECO:0007669"/>
    <property type="project" value="UniProtKB-KW"/>
</dbReference>
<dbReference type="GO" id="GO:0006289">
    <property type="term" value="P:nucleotide-excision repair"/>
    <property type="evidence" value="ECO:0007669"/>
    <property type="project" value="InterPro"/>
</dbReference>
<evidence type="ECO:0000256" key="4">
    <source>
        <dbReference type="ARBA" id="ARBA00022737"/>
    </source>
</evidence>
<evidence type="ECO:0000256" key="12">
    <source>
        <dbReference type="ARBA" id="ARBA00023125"/>
    </source>
</evidence>
<keyword evidence="12" id="KW-0238">DNA-binding</keyword>
<evidence type="ECO:0000256" key="3">
    <source>
        <dbReference type="ARBA" id="ARBA00022723"/>
    </source>
</evidence>
<dbReference type="SMART" id="SM00382">
    <property type="entry name" value="AAA"/>
    <property type="match status" value="2"/>
</dbReference>
<dbReference type="InterPro" id="IPR004602">
    <property type="entry name" value="UvrA"/>
</dbReference>
<dbReference type="Gene3D" id="3.40.50.300">
    <property type="entry name" value="P-loop containing nucleotide triphosphate hydrolases"/>
    <property type="match status" value="3"/>
</dbReference>
<dbReference type="AlphaFoldDB" id="A0A0F3GRQ1"/>
<evidence type="ECO:0000256" key="2">
    <source>
        <dbReference type="ARBA" id="ARBA00022490"/>
    </source>
</evidence>
<protein>
    <recommendedName>
        <fullName evidence="15">UvrABC system protein A</fullName>
    </recommendedName>
    <alternativeName>
        <fullName evidence="16">Excinuclease ABC subunit A</fullName>
    </alternativeName>
</protein>
<evidence type="ECO:0000256" key="14">
    <source>
        <dbReference type="ARBA" id="ARBA00038000"/>
    </source>
</evidence>
<sequence>MQDNIVIKGAREHNLRGIDLSIPRGKLIVVTGPSGSGKSSLAIDTIYAEGQRRYVESLSVYARQFLGELQKPDVDSIEGLSPSIAIEQKTISKSPRSTVGTLTEIYDYLRVLYTRIGKPYCHNCAIPLLSQDIETLLDVIRTLDTGTKLQILSPIAQQRKGTFKKELLAIRGDGYIRARIDGEMVDITEDINLNKNKRHTIEIVIDRLIIKSGIERKLKDAVNAAMRFSSVVVINLIEEGRDILLSKTMICPRCGSSVPDLTPMYFSFNSNLGACPRCKGIGFDNINDDAGNTPNALTPCQDCRGMRLNNAALSIRINDLNIAELSMLSIRDAHEFLSTLPLGQRDAFIASRILRELTDRLSFLRRVGLDYLALNRIVATLSGGEAQRMRLATQLGSSLSGVLYVLDEPSIGLHPSDCSKLLDSLRDIKDAGNTVIVIEHDEETIRFSDVIIDMGPEAGTRGGLVVAMGTPAEIAADVKSPTGRFLSGAAVIKVPRRRRVARGHIVISGAAENNLKDITVSLPLGVFVCVTGVSGSGKSTLVIDTLYPALMNSLYDSGLHVGRHEAITGIDAINKCISVDQSPIGKTPRSNPSTYAGMFTYIRELFANTLQARSRGYTTSRFSFNIKGGRCEDCKGAGIKKYEMHFLPDAYVQCEACGGSRFNRETLEVVYKGKTIADVLAMSVSEAREFFLPITPLRVTLSLLEEVGLGYIHLGQAAGTLSGGEAQRLKLTRELAKRASGDTIYLLDEPTTGLHFVDIDRLLQIVHRLVDMGNTVVVIEHNLDIIKSADYIIDLGPTGGDEGGYVIAVGTPEEIAANKASMTGRFLRGKL</sequence>
<evidence type="ECO:0000256" key="9">
    <source>
        <dbReference type="ARBA" id="ARBA00022833"/>
    </source>
</evidence>
<dbReference type="PROSITE" id="PS00211">
    <property type="entry name" value="ABC_TRANSPORTER_1"/>
    <property type="match status" value="1"/>
</dbReference>
<comment type="similarity">
    <text evidence="14">Belongs to the ABC transporter superfamily. UvrA family.</text>
</comment>
<keyword evidence="6" id="KW-0227">DNA damage</keyword>
<dbReference type="Pfam" id="PF17760">
    <property type="entry name" value="UvrA_inter"/>
    <property type="match status" value="1"/>
</dbReference>
<dbReference type="EMBL" id="LACI01001353">
    <property type="protein sequence ID" value="KJU84640.1"/>
    <property type="molecule type" value="Genomic_DNA"/>
</dbReference>
<keyword evidence="13" id="KW-0234">DNA repair</keyword>
<dbReference type="GO" id="GO:0009380">
    <property type="term" value="C:excinuclease repair complex"/>
    <property type="evidence" value="ECO:0007669"/>
    <property type="project" value="InterPro"/>
</dbReference>
<evidence type="ECO:0000256" key="8">
    <source>
        <dbReference type="ARBA" id="ARBA00022771"/>
    </source>
</evidence>
<evidence type="ECO:0000256" key="11">
    <source>
        <dbReference type="ARBA" id="ARBA00022881"/>
    </source>
</evidence>
<comment type="subcellular location">
    <subcellularLocation>
        <location evidence="1">Cytoplasm</location>
    </subcellularLocation>
</comment>
<evidence type="ECO:0000313" key="18">
    <source>
        <dbReference type="EMBL" id="KJU84640.1"/>
    </source>
</evidence>
<keyword evidence="9" id="KW-0862">Zinc</keyword>
<dbReference type="InterPro" id="IPR003593">
    <property type="entry name" value="AAA+_ATPase"/>
</dbReference>
<keyword evidence="4" id="KW-0677">Repeat</keyword>
<organism evidence="18 19">
    <name type="scientific">Candidatus Magnetobacterium bavaricum</name>
    <dbReference type="NCBI Taxonomy" id="29290"/>
    <lineage>
        <taxon>Bacteria</taxon>
        <taxon>Pseudomonadati</taxon>
        <taxon>Nitrospirota</taxon>
        <taxon>Thermodesulfovibrionia</taxon>
        <taxon>Thermodesulfovibrionales</taxon>
        <taxon>Candidatus Magnetobacteriaceae</taxon>
        <taxon>Candidatus Magnetobacterium</taxon>
    </lineage>
</organism>
<dbReference type="GO" id="GO:0016887">
    <property type="term" value="F:ATP hydrolysis activity"/>
    <property type="evidence" value="ECO:0007669"/>
    <property type="project" value="InterPro"/>
</dbReference>
<dbReference type="InterPro" id="IPR041102">
    <property type="entry name" value="UvrA_inter"/>
</dbReference>
<comment type="caution">
    <text evidence="18">The sequence shown here is derived from an EMBL/GenBank/DDBJ whole genome shotgun (WGS) entry which is preliminary data.</text>
</comment>
<gene>
    <name evidence="18" type="ORF">MBAV_003164</name>
</gene>
<dbReference type="PANTHER" id="PTHR43152:SF3">
    <property type="entry name" value="UVRABC SYSTEM PROTEIN A"/>
    <property type="match status" value="1"/>
</dbReference>
<name>A0A0F3GRQ1_9BACT</name>
<evidence type="ECO:0000256" key="7">
    <source>
        <dbReference type="ARBA" id="ARBA00022769"/>
    </source>
</evidence>